<dbReference type="OrthoDB" id="439639at2759"/>
<dbReference type="CDD" id="cd12317">
    <property type="entry name" value="RRM4_RBM19_RRM3_MRD1"/>
    <property type="match status" value="1"/>
</dbReference>
<dbReference type="SMART" id="SM00360">
    <property type="entry name" value="RRM"/>
    <property type="match status" value="5"/>
</dbReference>
<dbReference type="AlphaFoldDB" id="A0A507BXQ5"/>
<sequence length="892" mass="97689">MASSRLVVKNVPSYMSQDKFKAHFSKKGTITDVKLVTTEDGRSRRFGYIGYKTEEEARSAQQYFDNTFIDTAKIQVEFAKRIGDPSLPRPWSRYSEGSSAHEKTATGSNATPLTSAPVISEKDSIKARNAAAKVARLDHQTKLMQKLATAESDPQFQEYMQAMKPRAATGRTWANDDMIAAVPTVPAAMQKKKKKRKATDLALDDAEAVKNDGQTVKAGDDDTLYQDLPVVEAAVEPPVKKMKKSKTNRSERSDAPAAATSIVVESVANNPAISDLDYFKSKISQSIDIVDDTAAQDAPMNDEAEDDVEDELMDIIHDAKTTAPSTTPITPPASESPPPPLPADIISIISDTGRLFIKNLAFACTQSDLEALFSPFGPVSEIHLSINKTNLQPKGYAFVTYMIPEHALKAYLELDGFIFQGRILEVLPGREKMVLGGGGFGENGNGGNGEGYGDDGLTFKQKREKKRKEESGHSFTWNTLFMNSDAVVESMARSLNVPKSAILDPSSSDMAVRLALAETHVITETKQFFAQHGVSIDAFETGFAKSKKSRSDTVILVKNIPATTVDEEMRDLFGRFGTMGRVLLPPSRTIALVEYMHPTEAKVAFKSLAYTKFKHLPLFLEWAPTGTFSSPPETTIPQITPAPTPAPAEPTPIPAAPITLTATPDDMDLTTQTGPTTTLFIKNLNFDTTESALKDIFPVHEFPSVKSVRVATKPDKKTGRVLSMGFGFVEFGVRDDAAKALKVMQGHVLDNHALTLKVSNTTKPTTQNLNRNINSSDIAANGTKLIVRNIPFEASKKDIKSLFSTFGKIKSLRLPLKLDGSHRGFGFIDFLTKQEAKNAFESLHATHLYGRHLVLEWAKDDVSVEDVRESTRRSYGVSRKVGRVVIGDDGEE</sequence>
<dbReference type="Pfam" id="PF00076">
    <property type="entry name" value="RRM_1"/>
    <property type="match status" value="5"/>
</dbReference>
<dbReference type="CDD" id="cd12565">
    <property type="entry name" value="RRM1_MRD1"/>
    <property type="match status" value="1"/>
</dbReference>
<evidence type="ECO:0000259" key="4">
    <source>
        <dbReference type="PROSITE" id="PS50102"/>
    </source>
</evidence>
<protein>
    <recommendedName>
        <fullName evidence="4">RRM domain-containing protein</fullName>
    </recommendedName>
</protein>
<reference evidence="5 6" key="1">
    <citation type="journal article" date="2019" name="Sci. Rep.">
        <title>Comparative genomics of chytrid fungi reveal insights into the obligate biotrophic and pathogenic lifestyle of Synchytrium endobioticum.</title>
        <authorList>
            <person name="van de Vossenberg B.T.L.H."/>
            <person name="Warris S."/>
            <person name="Nguyen H.D.T."/>
            <person name="van Gent-Pelzer M.P.E."/>
            <person name="Joly D.L."/>
            <person name="van de Geest H.C."/>
            <person name="Bonants P.J.M."/>
            <person name="Smith D.S."/>
            <person name="Levesque C.A."/>
            <person name="van der Lee T.A.J."/>
        </authorList>
    </citation>
    <scope>NUCLEOTIDE SEQUENCE [LARGE SCALE GENOMIC DNA]</scope>
    <source>
        <strain evidence="5 6">JEL517</strain>
    </source>
</reference>
<evidence type="ECO:0000256" key="2">
    <source>
        <dbReference type="PROSITE-ProRule" id="PRU00176"/>
    </source>
</evidence>
<evidence type="ECO:0000313" key="5">
    <source>
        <dbReference type="EMBL" id="TPX32212.1"/>
    </source>
</evidence>
<dbReference type="InterPro" id="IPR035979">
    <property type="entry name" value="RBD_domain_sf"/>
</dbReference>
<accession>A0A507BXQ5</accession>
<dbReference type="CDD" id="cd12318">
    <property type="entry name" value="RRM5_RBM19_like"/>
    <property type="match status" value="1"/>
</dbReference>
<dbReference type="EMBL" id="QEAO01000033">
    <property type="protein sequence ID" value="TPX32212.1"/>
    <property type="molecule type" value="Genomic_DNA"/>
</dbReference>
<name>A0A507BXQ5_9FUNG</name>
<dbReference type="InterPro" id="IPR012677">
    <property type="entry name" value="Nucleotide-bd_a/b_plait_sf"/>
</dbReference>
<dbReference type="CDD" id="cd12320">
    <property type="entry name" value="RRM6_RBM19_RRM5_MRD1"/>
    <property type="match status" value="1"/>
</dbReference>
<keyword evidence="1 2" id="KW-0694">RNA-binding</keyword>
<dbReference type="RefSeq" id="XP_031023462.1">
    <property type="nucleotide sequence ID" value="XM_031170549.1"/>
</dbReference>
<organism evidence="5 6">
    <name type="scientific">Synchytrium microbalum</name>
    <dbReference type="NCBI Taxonomy" id="1806994"/>
    <lineage>
        <taxon>Eukaryota</taxon>
        <taxon>Fungi</taxon>
        <taxon>Fungi incertae sedis</taxon>
        <taxon>Chytridiomycota</taxon>
        <taxon>Chytridiomycota incertae sedis</taxon>
        <taxon>Chytridiomycetes</taxon>
        <taxon>Synchytriales</taxon>
        <taxon>Synchytriaceae</taxon>
        <taxon>Synchytrium</taxon>
    </lineage>
</organism>
<gene>
    <name evidence="5" type="ORF">SmJEL517_g04621</name>
</gene>
<proteinExistence type="predicted"/>
<dbReference type="FunFam" id="3.30.70.330:FF:000738">
    <property type="entry name" value="RNA-binding motif protein 19"/>
    <property type="match status" value="1"/>
</dbReference>
<feature type="domain" description="RRM" evidence="4">
    <location>
        <begin position="353"/>
        <end position="431"/>
    </location>
</feature>
<evidence type="ECO:0000313" key="6">
    <source>
        <dbReference type="Proteomes" id="UP000319731"/>
    </source>
</evidence>
<feature type="domain" description="RRM" evidence="4">
    <location>
        <begin position="783"/>
        <end position="860"/>
    </location>
</feature>
<keyword evidence="6" id="KW-1185">Reference proteome</keyword>
<feature type="domain" description="RRM" evidence="4">
    <location>
        <begin position="553"/>
        <end position="625"/>
    </location>
</feature>
<dbReference type="InterPro" id="IPR034423">
    <property type="entry name" value="RBM19_RRM5"/>
</dbReference>
<feature type="domain" description="RRM" evidence="4">
    <location>
        <begin position="677"/>
        <end position="761"/>
    </location>
</feature>
<dbReference type="GO" id="GO:0003723">
    <property type="term" value="F:RNA binding"/>
    <property type="evidence" value="ECO:0007669"/>
    <property type="project" value="UniProtKB-UniRule"/>
</dbReference>
<dbReference type="GeneID" id="42005846"/>
<evidence type="ECO:0000256" key="3">
    <source>
        <dbReference type="SAM" id="MobiDB-lite"/>
    </source>
</evidence>
<feature type="region of interest" description="Disordered" evidence="3">
    <location>
        <begin position="239"/>
        <end position="258"/>
    </location>
</feature>
<comment type="caution">
    <text evidence="5">The sequence shown here is derived from an EMBL/GenBank/DDBJ whole genome shotgun (WGS) entry which is preliminary data.</text>
</comment>
<feature type="domain" description="RRM" evidence="4">
    <location>
        <begin position="4"/>
        <end position="81"/>
    </location>
</feature>
<dbReference type="SUPFAM" id="SSF54928">
    <property type="entry name" value="RNA-binding domain, RBD"/>
    <property type="match status" value="4"/>
</dbReference>
<feature type="compositionally biased region" description="Polar residues" evidence="3">
    <location>
        <begin position="105"/>
        <end position="114"/>
    </location>
</feature>
<dbReference type="STRING" id="1806994.A0A507BXQ5"/>
<dbReference type="PROSITE" id="PS50102">
    <property type="entry name" value="RRM"/>
    <property type="match status" value="5"/>
</dbReference>
<dbReference type="PANTHER" id="PTHR10352">
    <property type="entry name" value="EUKARYOTIC TRANSLATION INITIATION FACTOR 3 SUBUNIT G"/>
    <property type="match status" value="1"/>
</dbReference>
<evidence type="ECO:0000256" key="1">
    <source>
        <dbReference type="ARBA" id="ARBA00022884"/>
    </source>
</evidence>
<feature type="region of interest" description="Disordered" evidence="3">
    <location>
        <begin position="87"/>
        <end position="115"/>
    </location>
</feature>
<dbReference type="Gene3D" id="3.30.70.330">
    <property type="match status" value="5"/>
</dbReference>
<dbReference type="Proteomes" id="UP000319731">
    <property type="component" value="Unassembled WGS sequence"/>
</dbReference>
<dbReference type="InterPro" id="IPR000504">
    <property type="entry name" value="RRM_dom"/>
</dbReference>